<keyword evidence="2" id="KW-1185">Reference proteome</keyword>
<accession>A0A419RRU7</accession>
<dbReference type="AlphaFoldDB" id="A0A419RRU7"/>
<name>A0A419RRU7_9SPHN</name>
<dbReference type="OrthoDB" id="8686772at2"/>
<organism evidence="1 2">
    <name type="scientific">Aurantiacibacter aquimixticola</name>
    <dbReference type="NCBI Taxonomy" id="1958945"/>
    <lineage>
        <taxon>Bacteria</taxon>
        <taxon>Pseudomonadati</taxon>
        <taxon>Pseudomonadota</taxon>
        <taxon>Alphaproteobacteria</taxon>
        <taxon>Sphingomonadales</taxon>
        <taxon>Erythrobacteraceae</taxon>
        <taxon>Aurantiacibacter</taxon>
    </lineage>
</organism>
<dbReference type="EMBL" id="RAHX01000001">
    <property type="protein sequence ID" value="RJY08484.1"/>
    <property type="molecule type" value="Genomic_DNA"/>
</dbReference>
<dbReference type="Proteomes" id="UP000285232">
    <property type="component" value="Unassembled WGS sequence"/>
</dbReference>
<gene>
    <name evidence="1" type="ORF">D6201_03125</name>
</gene>
<evidence type="ECO:0000313" key="2">
    <source>
        <dbReference type="Proteomes" id="UP000285232"/>
    </source>
</evidence>
<sequence length="168" mass="19071">MSEKAALSCPVGGERPLTPGEVALARSMFGDAIVCDKVTIRRRKWAFFQPRNITMAPRGHLHFHPNGTAYCEDFASASLHRQALFIHEMTHVWQTQTRGEWYLVLNRMPWARYDYALKPGWRLEQYGIEQQARIVEHAFLLRNGARLRGVADKAAYDALVDFPGASAA</sequence>
<comment type="caution">
    <text evidence="1">The sequence shown here is derived from an EMBL/GenBank/DDBJ whole genome shotgun (WGS) entry which is preliminary data.</text>
</comment>
<reference evidence="1 2" key="1">
    <citation type="journal article" date="2017" name="Int. J. Syst. Evol. Microbiol.">
        <title>Erythrobacter aquimixticola sp. nov., isolated from the junction between the ocean and a freshwater spring.</title>
        <authorList>
            <person name="Park S."/>
            <person name="Jung Y.T."/>
            <person name="Choi S.J."/>
            <person name="Yoon J.H."/>
        </authorList>
    </citation>
    <scope>NUCLEOTIDE SEQUENCE [LARGE SCALE GENOMIC DNA]</scope>
    <source>
        <strain evidence="1 2">JSSK-14</strain>
    </source>
</reference>
<protein>
    <submittedName>
        <fullName evidence="1">Vgr related protein</fullName>
    </submittedName>
</protein>
<evidence type="ECO:0000313" key="1">
    <source>
        <dbReference type="EMBL" id="RJY08484.1"/>
    </source>
</evidence>
<proteinExistence type="predicted"/>